<evidence type="ECO:0000256" key="7">
    <source>
        <dbReference type="ARBA" id="ARBA00023136"/>
    </source>
</evidence>
<evidence type="ECO:0000256" key="3">
    <source>
        <dbReference type="ARBA" id="ARBA00022679"/>
    </source>
</evidence>
<keyword evidence="11" id="KW-1185">Reference proteome</keyword>
<organism evidence="10 11">
    <name type="scientific">Kiloniella laminariae</name>
    <dbReference type="NCBI Taxonomy" id="454162"/>
    <lineage>
        <taxon>Bacteria</taxon>
        <taxon>Pseudomonadati</taxon>
        <taxon>Pseudomonadota</taxon>
        <taxon>Alphaproteobacteria</taxon>
        <taxon>Rhodospirillales</taxon>
        <taxon>Kiloniellaceae</taxon>
        <taxon>Kiloniella</taxon>
    </lineage>
</organism>
<name>A0ABT4LEK7_9PROT</name>
<dbReference type="PANTHER" id="PTHR48090">
    <property type="entry name" value="UNDECAPRENYL-PHOSPHATE 4-DEOXY-4-FORMAMIDO-L-ARABINOSE TRANSFERASE-RELATED"/>
    <property type="match status" value="1"/>
</dbReference>
<evidence type="ECO:0000313" key="11">
    <source>
        <dbReference type="Proteomes" id="UP001069802"/>
    </source>
</evidence>
<feature type="transmembrane region" description="Helical" evidence="8">
    <location>
        <begin position="250"/>
        <end position="271"/>
    </location>
</feature>
<evidence type="ECO:0000256" key="4">
    <source>
        <dbReference type="ARBA" id="ARBA00022692"/>
    </source>
</evidence>
<evidence type="ECO:0000256" key="6">
    <source>
        <dbReference type="ARBA" id="ARBA00022989"/>
    </source>
</evidence>
<dbReference type="InterPro" id="IPR050256">
    <property type="entry name" value="Glycosyltransferase_2"/>
</dbReference>
<dbReference type="PANTHER" id="PTHR48090:SF3">
    <property type="entry name" value="UNDECAPRENYL-PHOSPHATE 4-DEOXY-4-FORMAMIDO-L-ARABINOSE TRANSFERASE"/>
    <property type="match status" value="1"/>
</dbReference>
<keyword evidence="2" id="KW-0328">Glycosyltransferase</keyword>
<evidence type="ECO:0000313" key="10">
    <source>
        <dbReference type="EMBL" id="MCZ4279519.1"/>
    </source>
</evidence>
<dbReference type="InterPro" id="IPR029044">
    <property type="entry name" value="Nucleotide-diphossugar_trans"/>
</dbReference>
<dbReference type="Proteomes" id="UP001069802">
    <property type="component" value="Unassembled WGS sequence"/>
</dbReference>
<feature type="domain" description="Glycosyltransferase 2-like" evidence="9">
    <location>
        <begin position="4"/>
        <end position="164"/>
    </location>
</feature>
<keyword evidence="1" id="KW-1003">Cell membrane</keyword>
<proteinExistence type="predicted"/>
<comment type="caution">
    <text evidence="10">The sequence shown here is derived from an EMBL/GenBank/DDBJ whole genome shotgun (WGS) entry which is preliminary data.</text>
</comment>
<evidence type="ECO:0000256" key="1">
    <source>
        <dbReference type="ARBA" id="ARBA00022475"/>
    </source>
</evidence>
<reference evidence="10" key="1">
    <citation type="submission" date="2022-12" db="EMBL/GenBank/DDBJ databases">
        <title>Bacterial isolates from different developmental stages of Nematostella vectensis.</title>
        <authorList>
            <person name="Fraune S."/>
        </authorList>
    </citation>
    <scope>NUCLEOTIDE SEQUENCE</scope>
    <source>
        <strain evidence="10">G21630-S1</strain>
    </source>
</reference>
<evidence type="ECO:0000259" key="9">
    <source>
        <dbReference type="Pfam" id="PF00535"/>
    </source>
</evidence>
<feature type="transmembrane region" description="Helical" evidence="8">
    <location>
        <begin position="215"/>
        <end position="244"/>
    </location>
</feature>
<keyword evidence="3" id="KW-0808">Transferase</keyword>
<dbReference type="InterPro" id="IPR001173">
    <property type="entry name" value="Glyco_trans_2-like"/>
</dbReference>
<evidence type="ECO:0000256" key="2">
    <source>
        <dbReference type="ARBA" id="ARBA00022676"/>
    </source>
</evidence>
<protein>
    <submittedName>
        <fullName evidence="10">Glycosyltransferase family 2 protein</fullName>
    </submittedName>
</protein>
<evidence type="ECO:0000256" key="8">
    <source>
        <dbReference type="SAM" id="Phobius"/>
    </source>
</evidence>
<keyword evidence="7 8" id="KW-0472">Membrane</keyword>
<keyword evidence="5" id="KW-0448">Lipopolysaccharide biosynthesis</keyword>
<dbReference type="CDD" id="cd04187">
    <property type="entry name" value="DPM1_like_bac"/>
    <property type="match status" value="1"/>
</dbReference>
<dbReference type="Gene3D" id="3.90.550.10">
    <property type="entry name" value="Spore Coat Polysaccharide Biosynthesis Protein SpsA, Chain A"/>
    <property type="match status" value="1"/>
</dbReference>
<sequence length="325" mass="36559">MKISAIVPCYNEEENLDAAYEAFTQALSPYEDYEIIFTDDGSTDRSLEIIKSFAARDNRVKYIAFSRNFGNCAAFRIGYRYAVHDWCIQYDCDLQSPPEESYKLIEKAQEGYDVVFGIRRDRDDPLYRVWGTKIQQFIAGTLFGIEVPVGASVFRVMRTAVARDVINYPARAQYFIVTVPKVTHNYISVETDHHARRAGESKWTLYKMFQHSFDLFLGFSTMPLTALWLLAGIAVFTAMVGGFIGSEAVAYAGAAIAVGNLFGLAIMGEYIKRPFSSNLPYKQVYVRESNIPACQTDFNTRDLLQYGMPAPVSTPTLVASGEGKR</sequence>
<dbReference type="SUPFAM" id="SSF53448">
    <property type="entry name" value="Nucleotide-diphospho-sugar transferases"/>
    <property type="match status" value="1"/>
</dbReference>
<dbReference type="EMBL" id="JAPWGY010000001">
    <property type="protein sequence ID" value="MCZ4279519.1"/>
    <property type="molecule type" value="Genomic_DNA"/>
</dbReference>
<accession>A0ABT4LEK7</accession>
<keyword evidence="6 8" id="KW-1133">Transmembrane helix</keyword>
<dbReference type="Pfam" id="PF00535">
    <property type="entry name" value="Glycos_transf_2"/>
    <property type="match status" value="1"/>
</dbReference>
<evidence type="ECO:0000256" key="5">
    <source>
        <dbReference type="ARBA" id="ARBA00022985"/>
    </source>
</evidence>
<keyword evidence="4 8" id="KW-0812">Transmembrane</keyword>
<gene>
    <name evidence="10" type="ORF">O4H49_01940</name>
</gene>
<dbReference type="RefSeq" id="WP_269421720.1">
    <property type="nucleotide sequence ID" value="NZ_JAPWGY010000001.1"/>
</dbReference>